<dbReference type="PANTHER" id="PTHR42916">
    <property type="entry name" value="2-SUCCINYL-5-ENOLPYRUVYL-6-HYDROXY-3-CYCLOHEXENE-1-CARBOXYLATE SYNTHASE"/>
    <property type="match status" value="1"/>
</dbReference>
<dbReference type="Pfam" id="PF00561">
    <property type="entry name" value="Abhydrolase_1"/>
    <property type="match status" value="1"/>
</dbReference>
<keyword evidence="6" id="KW-1185">Reference proteome</keyword>
<keyword evidence="2 3" id="KW-0456">Lyase</keyword>
<comment type="subunit">
    <text evidence="3">Monomer.</text>
</comment>
<comment type="function">
    <text evidence="3">Catalyzes a proton abstraction reaction that results in 2,5-elimination of pyruvate from 2-succinyl-5-enolpyruvyl-6-hydroxy-3-cyclohexene-1-carboxylate (SEPHCHC) and the formation of 2-succinyl-6-hydroxy-2,4-cyclohexadiene-1-carboxylate (SHCHC).</text>
</comment>
<dbReference type="GO" id="GO:0070205">
    <property type="term" value="F:2-succinyl-6-hydroxy-2,4-cyclohexadiene-1-carboxylate synthase activity"/>
    <property type="evidence" value="ECO:0007669"/>
    <property type="project" value="UniProtKB-EC"/>
</dbReference>
<dbReference type="PRINTS" id="PR00111">
    <property type="entry name" value="ABHYDROLASE"/>
</dbReference>
<dbReference type="RefSeq" id="WP_244713091.1">
    <property type="nucleotide sequence ID" value="NZ_CP095073.1"/>
</dbReference>
<evidence type="ECO:0000313" key="5">
    <source>
        <dbReference type="EMBL" id="UOQ46080.1"/>
    </source>
</evidence>
<evidence type="ECO:0000259" key="4">
    <source>
        <dbReference type="Pfam" id="PF00561"/>
    </source>
</evidence>
<reference evidence="5 6" key="1">
    <citation type="submission" date="2022-04" db="EMBL/GenBank/DDBJ databases">
        <title>Halobacillus sp. isolated from saltern.</title>
        <authorList>
            <person name="Won M."/>
            <person name="Lee C.-M."/>
            <person name="Woen H.-Y."/>
            <person name="Kwon S.-W."/>
        </authorList>
    </citation>
    <scope>NUCLEOTIDE SEQUENCE [LARGE SCALE GENOMIC DNA]</scope>
    <source>
        <strain evidence="5 6">SSBR10-3</strain>
    </source>
</reference>
<sequence length="266" mass="29981">MYVSVQQRKYWLEDKGEGGPILLCLHGFTGSLNTFDELVNQLSSRFRILSIDMPGHARTGVLGQLNMEQFCSDLNELLNQLSIPSVQLLGYSMGGRAALSFALLYPEKVNKLILESASPGLEKPEEQKERKARDAALARRIEDKGIESFIDYWENIPLFDSQQELPIEQKVKIKEERLHHHPVGLIQSLLGMGTGSQPSWWRSLSVLSTPLLLITGMKDEKFKIINRRMDSLALESQLTIVEGAGHAVHLENPKLFTEIVEAFVIQ</sequence>
<evidence type="ECO:0000256" key="1">
    <source>
        <dbReference type="ARBA" id="ARBA00022428"/>
    </source>
</evidence>
<accession>A0ABY4ENW0</accession>
<evidence type="ECO:0000313" key="6">
    <source>
        <dbReference type="Proteomes" id="UP000831787"/>
    </source>
</evidence>
<dbReference type="InterPro" id="IPR000639">
    <property type="entry name" value="Epox_hydrolase-like"/>
</dbReference>
<dbReference type="PANTHER" id="PTHR42916:SF1">
    <property type="entry name" value="PROTEIN PHYLLO, CHLOROPLASTIC"/>
    <property type="match status" value="1"/>
</dbReference>
<comment type="catalytic activity">
    <reaction evidence="3">
        <text>5-enolpyruvoyl-6-hydroxy-2-succinyl-cyclohex-3-ene-1-carboxylate = (1R,6R)-6-hydroxy-2-succinyl-cyclohexa-2,4-diene-1-carboxylate + pyruvate</text>
        <dbReference type="Rhea" id="RHEA:25597"/>
        <dbReference type="ChEBI" id="CHEBI:15361"/>
        <dbReference type="ChEBI" id="CHEBI:58689"/>
        <dbReference type="ChEBI" id="CHEBI:58818"/>
        <dbReference type="EC" id="4.2.99.20"/>
    </reaction>
</comment>
<dbReference type="Gene3D" id="3.40.50.1820">
    <property type="entry name" value="alpha/beta hydrolase"/>
    <property type="match status" value="1"/>
</dbReference>
<gene>
    <name evidence="3 5" type="primary">menH</name>
    <name evidence="5" type="ORF">MUN89_09265</name>
</gene>
<dbReference type="InterPro" id="IPR022485">
    <property type="entry name" value="SHCHC_synthase_MenH"/>
</dbReference>
<name>A0ABY4ENW0_9BACI</name>
<protein>
    <recommendedName>
        <fullName evidence="3">Putative 2-succinyl-6-hydroxy-2,4-cyclohexadiene-1-carboxylate synthase</fullName>
        <shortName evidence="3">SHCHC synthase</shortName>
        <ecNumber evidence="3">4.2.99.20</ecNumber>
    </recommendedName>
</protein>
<dbReference type="HAMAP" id="MF_01660">
    <property type="entry name" value="MenH"/>
    <property type="match status" value="1"/>
</dbReference>
<dbReference type="SUPFAM" id="SSF53474">
    <property type="entry name" value="alpha/beta-Hydrolases"/>
    <property type="match status" value="1"/>
</dbReference>
<evidence type="ECO:0000256" key="3">
    <source>
        <dbReference type="HAMAP-Rule" id="MF_01660"/>
    </source>
</evidence>
<comment type="similarity">
    <text evidence="3">Belongs to the AB hydrolase superfamily. MenH family.</text>
</comment>
<dbReference type="PRINTS" id="PR00412">
    <property type="entry name" value="EPOXHYDRLASE"/>
</dbReference>
<dbReference type="Proteomes" id="UP000831787">
    <property type="component" value="Chromosome"/>
</dbReference>
<dbReference type="InterPro" id="IPR000073">
    <property type="entry name" value="AB_hydrolase_1"/>
</dbReference>
<comment type="pathway">
    <text evidence="3">Quinol/quinone metabolism; 1,4-dihydroxy-2-naphthoate biosynthesis; 1,4-dihydroxy-2-naphthoate from chorismate: step 3/7.</text>
</comment>
<keyword evidence="1 3" id="KW-0474">Menaquinone biosynthesis</keyword>
<dbReference type="NCBIfam" id="TIGR03695">
    <property type="entry name" value="menH_SHCHC"/>
    <property type="match status" value="1"/>
</dbReference>
<organism evidence="5 6">
    <name type="scientific">Halobacillus salinarum</name>
    <dbReference type="NCBI Taxonomy" id="2932257"/>
    <lineage>
        <taxon>Bacteria</taxon>
        <taxon>Bacillati</taxon>
        <taxon>Bacillota</taxon>
        <taxon>Bacilli</taxon>
        <taxon>Bacillales</taxon>
        <taxon>Bacillaceae</taxon>
        <taxon>Halobacillus</taxon>
    </lineage>
</organism>
<proteinExistence type="inferred from homology"/>
<evidence type="ECO:0000256" key="2">
    <source>
        <dbReference type="ARBA" id="ARBA00023239"/>
    </source>
</evidence>
<feature type="domain" description="AB hydrolase-1" evidence="4">
    <location>
        <begin position="20"/>
        <end position="253"/>
    </location>
</feature>
<dbReference type="EC" id="4.2.99.20" evidence="3"/>
<dbReference type="InterPro" id="IPR029058">
    <property type="entry name" value="AB_hydrolase_fold"/>
</dbReference>
<dbReference type="EMBL" id="CP095073">
    <property type="protein sequence ID" value="UOQ46080.1"/>
    <property type="molecule type" value="Genomic_DNA"/>
</dbReference>
<comment type="pathway">
    <text evidence="3">Quinol/quinone metabolism; menaquinone biosynthesis.</text>
</comment>